<dbReference type="EMBL" id="VCGU01000003">
    <property type="protein sequence ID" value="TRY78516.1"/>
    <property type="molecule type" value="Genomic_DNA"/>
</dbReference>
<sequence>MVFLTLGAAFSVSGLSLLKSRCKLKASEFDQDQEDNQAHLAMFKGSMPWLAEPLTDKGELLRSEKDSMRARMELMVLKAQKDICYELAKQENSRYRFRVDRWEREEGGGGITCIIQDGDTFEKAGVNISVVHGIIPPSAVAQMNSRGKNLPEGKTMPFFACGISSVIHPRNPNVPTIHFNFRYFEVEEGPSQTRWWFGGGCDLTPYYLDEDDAKRFHRTLKHTCDKHNDDYYEKFKTWCDNYFKIKHRGITRGIGGIFFDDLDLPNKNSCFQFVKDCTDTIVPIFLPMVKKHKNGAYGYKEREWQLIRRGHYAEFNLVYDRGTKFGLYTPGARYESILMSLPLNAKWSYMYQPKPGSREEKLTEILKNPQEWV</sequence>
<dbReference type="AlphaFoldDB" id="A0A553PLG0"/>
<dbReference type="InterPro" id="IPR036406">
    <property type="entry name" value="Coprogen_oxidase_aer_sf"/>
</dbReference>
<evidence type="ECO:0000256" key="2">
    <source>
        <dbReference type="ARBA" id="ARBA00010644"/>
    </source>
</evidence>
<keyword evidence="5" id="KW-0560">Oxidoreductase</keyword>
<dbReference type="STRING" id="6832.A0A553PLG0"/>
<keyword evidence="6" id="KW-0350">Heme biosynthesis</keyword>
<gene>
    <name evidence="8" type="ORF">TCAL_08120</name>
</gene>
<reference evidence="8 9" key="1">
    <citation type="journal article" date="2018" name="Nat. Ecol. Evol.">
        <title>Genomic signatures of mitonuclear coevolution across populations of Tigriopus californicus.</title>
        <authorList>
            <person name="Barreto F.S."/>
            <person name="Watson E.T."/>
            <person name="Lima T.G."/>
            <person name="Willett C.S."/>
            <person name="Edmands S."/>
            <person name="Li W."/>
            <person name="Burton R.S."/>
        </authorList>
    </citation>
    <scope>NUCLEOTIDE SEQUENCE [LARGE SCALE GENOMIC DNA]</scope>
    <source>
        <strain evidence="8 9">San Diego</strain>
    </source>
</reference>
<dbReference type="EC" id="1.3.3.3" evidence="4"/>
<dbReference type="NCBIfam" id="NF003727">
    <property type="entry name" value="PRK05330.1"/>
    <property type="match status" value="1"/>
</dbReference>
<dbReference type="InterPro" id="IPR001260">
    <property type="entry name" value="Coprogen_oxidase_aer"/>
</dbReference>
<dbReference type="PRINTS" id="PR00073">
    <property type="entry name" value="COPRGNOXDASE"/>
</dbReference>
<dbReference type="GO" id="GO:0005737">
    <property type="term" value="C:cytoplasm"/>
    <property type="evidence" value="ECO:0007669"/>
    <property type="project" value="TreeGrafter"/>
</dbReference>
<evidence type="ECO:0000313" key="9">
    <source>
        <dbReference type="Proteomes" id="UP000318571"/>
    </source>
</evidence>
<proteinExistence type="inferred from homology"/>
<dbReference type="FunFam" id="3.40.1500.10:FF:000002">
    <property type="entry name" value="oxygen-dependent coproporphyrinogen-III oxidase, mitochondrial"/>
    <property type="match status" value="1"/>
</dbReference>
<dbReference type="UniPathway" id="UPA00251">
    <property type="reaction ID" value="UER00322"/>
</dbReference>
<protein>
    <recommendedName>
        <fullName evidence="4">coproporphyrinogen oxidase</fullName>
        <ecNumber evidence="4">1.3.3.3</ecNumber>
    </recommendedName>
</protein>
<comment type="caution">
    <text evidence="8">The sequence shown here is derived from an EMBL/GenBank/DDBJ whole genome shotgun (WGS) entry which is preliminary data.</text>
</comment>
<dbReference type="GO" id="GO:0006782">
    <property type="term" value="P:protoporphyrinogen IX biosynthetic process"/>
    <property type="evidence" value="ECO:0007669"/>
    <property type="project" value="UniProtKB-UniPathway"/>
</dbReference>
<dbReference type="GO" id="GO:0004109">
    <property type="term" value="F:coproporphyrinogen oxidase activity"/>
    <property type="evidence" value="ECO:0007669"/>
    <property type="project" value="UniProtKB-EC"/>
</dbReference>
<evidence type="ECO:0000256" key="1">
    <source>
        <dbReference type="ARBA" id="ARBA00005168"/>
    </source>
</evidence>
<name>A0A553PLG0_TIGCA</name>
<dbReference type="Gene3D" id="3.40.1500.10">
    <property type="entry name" value="Coproporphyrinogen III oxidase, aerobic"/>
    <property type="match status" value="1"/>
</dbReference>
<accession>A0A553PLG0</accession>
<dbReference type="PIRSF" id="PIRSF000166">
    <property type="entry name" value="Coproporphyri_ox"/>
    <property type="match status" value="1"/>
</dbReference>
<evidence type="ECO:0000256" key="7">
    <source>
        <dbReference type="ARBA" id="ARBA00023244"/>
    </source>
</evidence>
<dbReference type="Proteomes" id="UP000318571">
    <property type="component" value="Chromosome 11"/>
</dbReference>
<dbReference type="PANTHER" id="PTHR10755">
    <property type="entry name" value="COPROPORPHYRINOGEN III OXIDASE, MITOCHONDRIAL"/>
    <property type="match status" value="1"/>
</dbReference>
<evidence type="ECO:0000256" key="6">
    <source>
        <dbReference type="ARBA" id="ARBA00023133"/>
    </source>
</evidence>
<evidence type="ECO:0000256" key="5">
    <source>
        <dbReference type="ARBA" id="ARBA00023002"/>
    </source>
</evidence>
<evidence type="ECO:0000313" key="8">
    <source>
        <dbReference type="EMBL" id="TRY78516.1"/>
    </source>
</evidence>
<organism evidence="8 9">
    <name type="scientific">Tigriopus californicus</name>
    <name type="common">Marine copepod</name>
    <dbReference type="NCBI Taxonomy" id="6832"/>
    <lineage>
        <taxon>Eukaryota</taxon>
        <taxon>Metazoa</taxon>
        <taxon>Ecdysozoa</taxon>
        <taxon>Arthropoda</taxon>
        <taxon>Crustacea</taxon>
        <taxon>Multicrustacea</taxon>
        <taxon>Hexanauplia</taxon>
        <taxon>Copepoda</taxon>
        <taxon>Harpacticoida</taxon>
        <taxon>Harpacticidae</taxon>
        <taxon>Tigriopus</taxon>
    </lineage>
</organism>
<dbReference type="PANTHER" id="PTHR10755:SF0">
    <property type="entry name" value="OXYGEN-DEPENDENT COPROPORPHYRINOGEN-III OXIDASE, MITOCHONDRIAL"/>
    <property type="match status" value="1"/>
</dbReference>
<evidence type="ECO:0000256" key="4">
    <source>
        <dbReference type="ARBA" id="ARBA00012869"/>
    </source>
</evidence>
<keyword evidence="7" id="KW-0627">Porphyrin biosynthesis</keyword>
<evidence type="ECO:0000256" key="3">
    <source>
        <dbReference type="ARBA" id="ARBA00011738"/>
    </source>
</evidence>
<dbReference type="OMA" id="VHANWRY"/>
<dbReference type="OrthoDB" id="15318at2759"/>
<dbReference type="SUPFAM" id="SSF102886">
    <property type="entry name" value="Coproporphyrinogen III oxidase"/>
    <property type="match status" value="1"/>
</dbReference>
<comment type="subunit">
    <text evidence="3">Homodimer.</text>
</comment>
<dbReference type="Pfam" id="PF01218">
    <property type="entry name" value="Coprogen_oxidas"/>
    <property type="match status" value="1"/>
</dbReference>
<keyword evidence="9" id="KW-1185">Reference proteome</keyword>
<comment type="pathway">
    <text evidence="1">Porphyrin-containing compound metabolism; protoporphyrin-IX biosynthesis; protoporphyrinogen-IX from coproporphyrinogen-III (O2 route): step 1/1.</text>
</comment>
<comment type="similarity">
    <text evidence="2">Belongs to the aerobic coproporphyrinogen-III oxidase family.</text>
</comment>